<evidence type="ECO:0000313" key="4">
    <source>
        <dbReference type="Proteomes" id="UP000274097"/>
    </source>
</evidence>
<comment type="caution">
    <text evidence="2">The sequence shown here is derived from an EMBL/GenBank/DDBJ whole genome shotgun (WGS) entry which is preliminary data.</text>
</comment>
<dbReference type="Proteomes" id="UP000278036">
    <property type="component" value="Unassembled WGS sequence"/>
</dbReference>
<dbReference type="Gene3D" id="1.10.260.40">
    <property type="entry name" value="lambda repressor-like DNA-binding domains"/>
    <property type="match status" value="1"/>
</dbReference>
<protein>
    <submittedName>
        <fullName evidence="2">Helix-turn-helix domain-containing protein</fullName>
    </submittedName>
</protein>
<dbReference type="InParanoid" id="A0A3A9J412"/>
<dbReference type="InterPro" id="IPR010982">
    <property type="entry name" value="Lambda_DNA-bd_dom_sf"/>
</dbReference>
<dbReference type="CDD" id="cd00093">
    <property type="entry name" value="HTH_XRE"/>
    <property type="match status" value="1"/>
</dbReference>
<organism evidence="2 5">
    <name type="scientific">Teichococcus wenyumeiae</name>
    <dbReference type="NCBI Taxonomy" id="2478470"/>
    <lineage>
        <taxon>Bacteria</taxon>
        <taxon>Pseudomonadati</taxon>
        <taxon>Pseudomonadota</taxon>
        <taxon>Alphaproteobacteria</taxon>
        <taxon>Acetobacterales</taxon>
        <taxon>Roseomonadaceae</taxon>
        <taxon>Roseomonas</taxon>
    </lineage>
</organism>
<dbReference type="Pfam" id="PF13560">
    <property type="entry name" value="HTH_31"/>
    <property type="match status" value="1"/>
</dbReference>
<reference evidence="2 5" key="1">
    <citation type="submission" date="2018-09" db="EMBL/GenBank/DDBJ databases">
        <title>Roseomonas sp. nov., isolated from feces of Tibetan antelopes in the Qinghai-Tibet plateau, China.</title>
        <authorList>
            <person name="Tian Z."/>
        </authorList>
    </citation>
    <scope>NUCLEOTIDE SEQUENCE [LARGE SCALE GENOMIC DNA]</scope>
    <source>
        <strain evidence="3 4">Z23</strain>
        <strain evidence="2 5">Z24</strain>
    </source>
</reference>
<dbReference type="OrthoDB" id="7275024at2"/>
<evidence type="ECO:0000313" key="3">
    <source>
        <dbReference type="EMBL" id="RMI14516.1"/>
    </source>
</evidence>
<dbReference type="AlphaFoldDB" id="A0A3A9J412"/>
<evidence type="ECO:0000259" key="1">
    <source>
        <dbReference type="PROSITE" id="PS50943"/>
    </source>
</evidence>
<dbReference type="EMBL" id="RAQU01000323">
    <property type="protein sequence ID" value="RKK01192.1"/>
    <property type="molecule type" value="Genomic_DNA"/>
</dbReference>
<evidence type="ECO:0000313" key="2">
    <source>
        <dbReference type="EMBL" id="RKK01192.1"/>
    </source>
</evidence>
<feature type="domain" description="HTH cro/C1-type" evidence="1">
    <location>
        <begin position="15"/>
        <end position="69"/>
    </location>
</feature>
<proteinExistence type="predicted"/>
<dbReference type="RefSeq" id="WP_120641057.1">
    <property type="nucleotide sequence ID" value="NZ_RAQU01000323.1"/>
</dbReference>
<dbReference type="GO" id="GO:0003677">
    <property type="term" value="F:DNA binding"/>
    <property type="evidence" value="ECO:0007669"/>
    <property type="project" value="InterPro"/>
</dbReference>
<accession>A0A3A9J412</accession>
<dbReference type="SUPFAM" id="SSF47413">
    <property type="entry name" value="lambda repressor-like DNA-binding domains"/>
    <property type="match status" value="1"/>
</dbReference>
<dbReference type="EMBL" id="RFLX01000111">
    <property type="protein sequence ID" value="RMI14516.1"/>
    <property type="molecule type" value="Genomic_DNA"/>
</dbReference>
<name>A0A3A9J412_9PROT</name>
<evidence type="ECO:0000313" key="5">
    <source>
        <dbReference type="Proteomes" id="UP000278036"/>
    </source>
</evidence>
<sequence length="149" mass="15970">MHTISKADSAVGYEIRRHRRQAGLTQKDVAARIGVTGAQFHRYETGATRITMSRLIAIAAALNMRPDTLLAAASTAEAELRLAPSNVSQEIIDLVQMFASIEPQHRSALVAVARMISSSPQQHPRPEAVVGGQQGAADMLQASDMKIAA</sequence>
<gene>
    <name evidence="2" type="ORF">D6Z83_26295</name>
    <name evidence="3" type="ORF">EBE87_27910</name>
</gene>
<keyword evidence="4" id="KW-1185">Reference proteome</keyword>
<dbReference type="InterPro" id="IPR001387">
    <property type="entry name" value="Cro/C1-type_HTH"/>
</dbReference>
<dbReference type="SMART" id="SM00530">
    <property type="entry name" value="HTH_XRE"/>
    <property type="match status" value="1"/>
</dbReference>
<dbReference type="PROSITE" id="PS50943">
    <property type="entry name" value="HTH_CROC1"/>
    <property type="match status" value="1"/>
</dbReference>
<dbReference type="Proteomes" id="UP000274097">
    <property type="component" value="Unassembled WGS sequence"/>
</dbReference>